<dbReference type="InterPro" id="IPR029324">
    <property type="entry name" value="AIF_C"/>
</dbReference>
<keyword evidence="8" id="KW-0809">Transit peptide</keyword>
<comment type="similarity">
    <text evidence="4">Belongs to the FAD-dependent oxidoreductase family.</text>
</comment>
<dbReference type="InterPro" id="IPR036380">
    <property type="entry name" value="Isochorismatase-like_sf"/>
</dbReference>
<dbReference type="Proteomes" id="UP000355283">
    <property type="component" value="Unassembled WGS sequence"/>
</dbReference>
<evidence type="ECO:0000256" key="5">
    <source>
        <dbReference type="ARBA" id="ARBA00022630"/>
    </source>
</evidence>
<evidence type="ECO:0000256" key="9">
    <source>
        <dbReference type="ARBA" id="ARBA00023002"/>
    </source>
</evidence>
<sequence>MTASNVARAIGKLQPKTTTFLLCDIQERFRDVIWHFPQVIRTAKLMTAVGQELQIPTLASEQYPKAFGATVPELKAATVDYCIPTFEKKLFSMLTDELKAQMQCEPERKTVVLFGIEAHVCVQQTALDLLEQGYAVHILVDGVSSQKAHDRAVALPKQATTVLTAVTALSAAAAAVAWCETEEINDERAMPVTGAVEGVPIKADLTNQEYKLARQNTTRKVKNHYQYVIMGAGTTAYAAIETIFNRQPQADILLISNEAALPQPDVFRHHALSAPLLHSYNEWRRHTTSKLESEPDAISSAPITLLLNNEKSLQLDVDKQRILLQDGSYITYDRCLIATAGKDRGLWAVDRRKISYSLRDRINTCSTIYDFEQLDSLHNIMANKHVSVVGGGFLGTELALALAVRGRETGMTVSQIYAEKGPLCRYIPNYLGMHVQRLLHGAGVRYVNERLVTDVKDGGDDAPGALRISLMGWNKENIYTDYAVLAPTHVEPCVDVAVKSGLELDANTNGIAVNQQLEAVGNVFVAGGVASYYDAALGRRRVEMFDHSINSGILAGKNMTADERRPKRRYTHQPMYRSLLKDIDVVCDVVGEIDSKMHTVGIWVNNPVETEDETETYQRGIIYYMRENRIRGIMLWNASDYLERAREVLNAQTNIANVAMLKRQIALAPDAWLRVMETAAD</sequence>
<dbReference type="GO" id="GO:0005739">
    <property type="term" value="C:mitochondrion"/>
    <property type="evidence" value="ECO:0007669"/>
    <property type="project" value="UniProtKB-SubCell"/>
</dbReference>
<evidence type="ECO:0000256" key="12">
    <source>
        <dbReference type="ARBA" id="ARBA00047786"/>
    </source>
</evidence>
<dbReference type="Pfam" id="PF00857">
    <property type="entry name" value="Isochorismatase"/>
    <property type="match status" value="1"/>
</dbReference>
<dbReference type="Gene3D" id="3.30.390.30">
    <property type="match status" value="1"/>
</dbReference>
<proteinExistence type="inferred from homology"/>
<dbReference type="SUPFAM" id="SSF51905">
    <property type="entry name" value="FAD/NAD(P)-binding domain"/>
    <property type="match status" value="2"/>
</dbReference>
<accession>A0A4D9D2E6</accession>
<dbReference type="GO" id="GO:0046983">
    <property type="term" value="F:protein dimerization activity"/>
    <property type="evidence" value="ECO:0007669"/>
    <property type="project" value="InterPro"/>
</dbReference>
<name>A0A4D9D2E6_9STRA</name>
<evidence type="ECO:0000256" key="6">
    <source>
        <dbReference type="ARBA" id="ARBA00022703"/>
    </source>
</evidence>
<dbReference type="AlphaFoldDB" id="A0A4D9D2E6"/>
<dbReference type="GO" id="GO:0071949">
    <property type="term" value="F:FAD binding"/>
    <property type="evidence" value="ECO:0007669"/>
    <property type="project" value="TreeGrafter"/>
</dbReference>
<feature type="domain" description="Isochorismatase-like" evidence="13">
    <location>
        <begin position="19"/>
        <end position="155"/>
    </location>
</feature>
<keyword evidence="6" id="KW-0053">Apoptosis</keyword>
<evidence type="ECO:0000313" key="17">
    <source>
        <dbReference type="Proteomes" id="UP000355283"/>
    </source>
</evidence>
<dbReference type="SUPFAM" id="SSF52499">
    <property type="entry name" value="Isochorismatase-like hydrolases"/>
    <property type="match status" value="1"/>
</dbReference>
<reference evidence="16 17" key="1">
    <citation type="submission" date="2019-01" db="EMBL/GenBank/DDBJ databases">
        <title>Nuclear Genome Assembly of the Microalgal Biofuel strain Nannochloropsis salina CCMP1776.</title>
        <authorList>
            <person name="Hovde B."/>
        </authorList>
    </citation>
    <scope>NUCLEOTIDE SEQUENCE [LARGE SCALE GENOMIC DNA]</scope>
    <source>
        <strain evidence="16 17">CCMP1776</strain>
    </source>
</reference>
<evidence type="ECO:0000256" key="8">
    <source>
        <dbReference type="ARBA" id="ARBA00022946"/>
    </source>
</evidence>
<comment type="catalytic activity">
    <reaction evidence="12">
        <text>A + NADH + H(+) = AH2 + NAD(+)</text>
        <dbReference type="Rhea" id="RHEA:11356"/>
        <dbReference type="ChEBI" id="CHEBI:13193"/>
        <dbReference type="ChEBI" id="CHEBI:15378"/>
        <dbReference type="ChEBI" id="CHEBI:17499"/>
        <dbReference type="ChEBI" id="CHEBI:57540"/>
        <dbReference type="ChEBI" id="CHEBI:57945"/>
    </reaction>
</comment>
<dbReference type="InterPro" id="IPR016156">
    <property type="entry name" value="FAD/NAD-linked_Rdtase_dimer_sf"/>
</dbReference>
<keyword evidence="17" id="KW-1185">Reference proteome</keyword>
<dbReference type="SUPFAM" id="SSF55424">
    <property type="entry name" value="FAD/NAD-linked reductases, dimerisation (C-terminal) domain"/>
    <property type="match status" value="1"/>
</dbReference>
<keyword evidence="5" id="KW-0285">Flavoprotein</keyword>
<keyword evidence="11" id="KW-0496">Mitochondrion</keyword>
<dbReference type="InterPro" id="IPR023753">
    <property type="entry name" value="FAD/NAD-binding_dom"/>
</dbReference>
<evidence type="ECO:0000256" key="1">
    <source>
        <dbReference type="ARBA" id="ARBA00001974"/>
    </source>
</evidence>
<organism evidence="16 17">
    <name type="scientific">Nannochloropsis salina CCMP1776</name>
    <dbReference type="NCBI Taxonomy" id="1027361"/>
    <lineage>
        <taxon>Eukaryota</taxon>
        <taxon>Sar</taxon>
        <taxon>Stramenopiles</taxon>
        <taxon>Ochrophyta</taxon>
        <taxon>Eustigmatophyceae</taxon>
        <taxon>Eustigmatales</taxon>
        <taxon>Monodopsidaceae</taxon>
        <taxon>Microchloropsis</taxon>
        <taxon>Microchloropsis salina</taxon>
    </lineage>
</organism>
<evidence type="ECO:0000259" key="13">
    <source>
        <dbReference type="Pfam" id="PF00857"/>
    </source>
</evidence>
<evidence type="ECO:0008006" key="18">
    <source>
        <dbReference type="Google" id="ProtNLM"/>
    </source>
</evidence>
<comment type="cofactor">
    <cofactor evidence="1">
        <name>FAD</name>
        <dbReference type="ChEBI" id="CHEBI:57692"/>
    </cofactor>
</comment>
<dbReference type="Gene3D" id="3.50.50.60">
    <property type="entry name" value="FAD/NAD(P)-binding domain"/>
    <property type="match status" value="2"/>
</dbReference>
<evidence type="ECO:0000256" key="7">
    <source>
        <dbReference type="ARBA" id="ARBA00022827"/>
    </source>
</evidence>
<evidence type="ECO:0000259" key="15">
    <source>
        <dbReference type="Pfam" id="PF14721"/>
    </source>
</evidence>
<protein>
    <recommendedName>
        <fullName evidence="18">Isochorismatase-like domain-containing protein</fullName>
    </recommendedName>
</protein>
<dbReference type="PANTHER" id="PTHR43557:SF4">
    <property type="entry name" value="APOPTOSIS-INDUCING FACTOR 1, MITOCHONDRIAL"/>
    <property type="match status" value="1"/>
</dbReference>
<gene>
    <name evidence="16" type="ORF">NSK_004492</name>
</gene>
<comment type="caution">
    <text evidence="16">The sequence shown here is derived from an EMBL/GenBank/DDBJ whole genome shotgun (WGS) entry which is preliminary data.</text>
</comment>
<dbReference type="SMART" id="SM01353">
    <property type="entry name" value="AIF_C"/>
    <property type="match status" value="1"/>
</dbReference>
<dbReference type="Pfam" id="PF14721">
    <property type="entry name" value="AIF_C"/>
    <property type="match status" value="1"/>
</dbReference>
<comment type="subcellular location">
    <subcellularLocation>
        <location evidence="2">Mitochondrion</location>
    </subcellularLocation>
</comment>
<dbReference type="GO" id="GO:0033108">
    <property type="term" value="P:mitochondrial respiratory chain complex assembly"/>
    <property type="evidence" value="ECO:0007669"/>
    <property type="project" value="TreeGrafter"/>
</dbReference>
<feature type="domain" description="FAD/NAD(P)-binding" evidence="14">
    <location>
        <begin position="225"/>
        <end position="543"/>
    </location>
</feature>
<evidence type="ECO:0000256" key="2">
    <source>
        <dbReference type="ARBA" id="ARBA00004173"/>
    </source>
</evidence>
<dbReference type="EMBL" id="SDOX01000019">
    <property type="protein sequence ID" value="TFJ84507.1"/>
    <property type="molecule type" value="Genomic_DNA"/>
</dbReference>
<evidence type="ECO:0000256" key="4">
    <source>
        <dbReference type="ARBA" id="ARBA00006442"/>
    </source>
</evidence>
<keyword evidence="7" id="KW-0274">FAD</keyword>
<dbReference type="OrthoDB" id="6029at2759"/>
<comment type="similarity">
    <text evidence="3">Belongs to the isochorismatase family.</text>
</comment>
<feature type="domain" description="Mitochondrial apoptosis-inducing factor C-terminal" evidence="15">
    <location>
        <begin position="609"/>
        <end position="650"/>
    </location>
</feature>
<keyword evidence="9" id="KW-0560">Oxidoreductase</keyword>
<evidence type="ECO:0000256" key="3">
    <source>
        <dbReference type="ARBA" id="ARBA00006336"/>
    </source>
</evidence>
<dbReference type="InterPro" id="IPR050446">
    <property type="entry name" value="FAD-oxidoreductase/Apoptosis"/>
</dbReference>
<evidence type="ECO:0000256" key="11">
    <source>
        <dbReference type="ARBA" id="ARBA00023128"/>
    </source>
</evidence>
<evidence type="ECO:0000256" key="10">
    <source>
        <dbReference type="ARBA" id="ARBA00023027"/>
    </source>
</evidence>
<dbReference type="Pfam" id="PF07992">
    <property type="entry name" value="Pyr_redox_2"/>
    <property type="match status" value="1"/>
</dbReference>
<evidence type="ECO:0000313" key="16">
    <source>
        <dbReference type="EMBL" id="TFJ84507.1"/>
    </source>
</evidence>
<dbReference type="Gene3D" id="3.40.50.850">
    <property type="entry name" value="Isochorismatase-like"/>
    <property type="match status" value="1"/>
</dbReference>
<keyword evidence="10" id="KW-0520">NAD</keyword>
<dbReference type="InterPro" id="IPR000868">
    <property type="entry name" value="Isochorismatase-like_dom"/>
</dbReference>
<evidence type="ECO:0000259" key="14">
    <source>
        <dbReference type="Pfam" id="PF07992"/>
    </source>
</evidence>
<dbReference type="PANTHER" id="PTHR43557">
    <property type="entry name" value="APOPTOSIS-INDUCING FACTOR 1"/>
    <property type="match status" value="1"/>
</dbReference>
<dbReference type="InterPro" id="IPR036188">
    <property type="entry name" value="FAD/NAD-bd_sf"/>
</dbReference>
<dbReference type="GO" id="GO:0016174">
    <property type="term" value="F:NAD(P)H oxidase H2O2-forming activity"/>
    <property type="evidence" value="ECO:0007669"/>
    <property type="project" value="TreeGrafter"/>
</dbReference>
<dbReference type="GO" id="GO:0012501">
    <property type="term" value="P:programmed cell death"/>
    <property type="evidence" value="ECO:0007669"/>
    <property type="project" value="TreeGrafter"/>
</dbReference>